<dbReference type="AlphaFoldDB" id="A0A0R5QQ88"/>
<protein>
    <submittedName>
        <fullName evidence="2">ATP synthase subunit 8</fullName>
    </submittedName>
</protein>
<accession>A0A0R5QQ88</accession>
<organism evidence="2">
    <name type="scientific">Haematomyzus elephantis</name>
    <name type="common">elephant louse</name>
    <dbReference type="NCBI Taxonomy" id="160133"/>
    <lineage>
        <taxon>Eukaryota</taxon>
        <taxon>Metazoa</taxon>
        <taxon>Ecdysozoa</taxon>
        <taxon>Arthropoda</taxon>
        <taxon>Hexapoda</taxon>
        <taxon>Insecta</taxon>
        <taxon>Pterygota</taxon>
        <taxon>Neoptera</taxon>
        <taxon>Paraneoptera</taxon>
        <taxon>Psocodea</taxon>
        <taxon>Troctomorpha</taxon>
        <taxon>Phthiraptera</taxon>
        <taxon>Rhynchophthirina</taxon>
        <taxon>Haematomyzidae</taxon>
        <taxon>Haematomyzus</taxon>
    </lineage>
</organism>
<evidence type="ECO:0000256" key="1">
    <source>
        <dbReference type="SAM" id="Phobius"/>
    </source>
</evidence>
<feature type="transmembrane region" description="Helical" evidence="1">
    <location>
        <begin position="6"/>
        <end position="31"/>
    </location>
</feature>
<evidence type="ECO:0000313" key="2">
    <source>
        <dbReference type="EMBL" id="AIV00467.1"/>
    </source>
</evidence>
<keyword evidence="2" id="KW-0496">Mitochondrion</keyword>
<name>A0A0R5QQ88_9NEOP</name>
<keyword evidence="1" id="KW-0472">Membrane</keyword>
<keyword evidence="1" id="KW-1133">Transmembrane helix</keyword>
<sequence>MPQMFPSWWLLLMMFSLIVTFAVISIVFFMVSEVPVLENSRNSSACLANQMNIEKHQLKVSCLYDL</sequence>
<proteinExistence type="predicted"/>
<geneLocation type="mitochondrion" evidence="2"/>
<gene>
    <name evidence="2" type="primary">atp8</name>
</gene>
<reference evidence="2" key="1">
    <citation type="journal article" date="2015" name="Sci. Rep.">
        <title>Fragmented mitochondrial genomes in two suborders of parasitic lice of eutherian mammals (Anoplura and Rhynchophthirina, Insecta).</title>
        <authorList>
            <person name="Shao R."/>
            <person name="Barker S.C."/>
            <person name="Li H."/>
            <person name="Song S."/>
            <person name="Poudel S."/>
            <person name="Su Y."/>
        </authorList>
    </citation>
    <scope>NUCLEOTIDE SEQUENCE</scope>
    <source>
        <strain evidence="2">B1567</strain>
    </source>
</reference>
<dbReference type="EMBL" id="KF933032">
    <property type="protein sequence ID" value="AIV00467.1"/>
    <property type="molecule type" value="Genomic_DNA"/>
</dbReference>
<keyword evidence="1" id="KW-0812">Transmembrane</keyword>